<dbReference type="InterPro" id="IPR032466">
    <property type="entry name" value="Metal_Hydrolase"/>
</dbReference>
<evidence type="ECO:0000256" key="2">
    <source>
        <dbReference type="ARBA" id="ARBA00022801"/>
    </source>
</evidence>
<dbReference type="OrthoDB" id="9796020at2"/>
<dbReference type="PANTHER" id="PTHR43794">
    <property type="entry name" value="AMINOHYDROLASE SSNA-RELATED"/>
    <property type="match status" value="1"/>
</dbReference>
<gene>
    <name evidence="4" type="ORF">E8M01_26470</name>
</gene>
<dbReference type="AlphaFoldDB" id="A0A4D7BBH8"/>
<dbReference type="GO" id="GO:0016810">
    <property type="term" value="F:hydrolase activity, acting on carbon-nitrogen (but not peptide) bonds"/>
    <property type="evidence" value="ECO:0007669"/>
    <property type="project" value="InterPro"/>
</dbReference>
<dbReference type="EMBL" id="CP039690">
    <property type="protein sequence ID" value="QCI67458.1"/>
    <property type="molecule type" value="Genomic_DNA"/>
</dbReference>
<dbReference type="InterPro" id="IPR011059">
    <property type="entry name" value="Metal-dep_hydrolase_composite"/>
</dbReference>
<evidence type="ECO:0000256" key="1">
    <source>
        <dbReference type="ARBA" id="ARBA00006745"/>
    </source>
</evidence>
<dbReference type="Pfam" id="PF01979">
    <property type="entry name" value="Amidohydro_1"/>
    <property type="match status" value="1"/>
</dbReference>
<dbReference type="Proteomes" id="UP000298781">
    <property type="component" value="Chromosome"/>
</dbReference>
<accession>A0A4D7BBH8</accession>
<keyword evidence="5" id="KW-1185">Reference proteome</keyword>
<keyword evidence="2 4" id="KW-0378">Hydrolase</keyword>
<reference evidence="4 5" key="1">
    <citation type="submission" date="2019-04" db="EMBL/GenBank/DDBJ databases">
        <title>Phreatobacter aquaticus sp. nov.</title>
        <authorList>
            <person name="Choi A."/>
        </authorList>
    </citation>
    <scope>NUCLEOTIDE SEQUENCE [LARGE SCALE GENOMIC DNA]</scope>
    <source>
        <strain evidence="4 5">KCTC 52518</strain>
    </source>
</reference>
<evidence type="ECO:0000259" key="3">
    <source>
        <dbReference type="Pfam" id="PF01979"/>
    </source>
</evidence>
<dbReference type="SUPFAM" id="SSF51338">
    <property type="entry name" value="Composite domain of metallo-dependent hydrolases"/>
    <property type="match status" value="1"/>
</dbReference>
<dbReference type="Gene3D" id="3.20.20.140">
    <property type="entry name" value="Metal-dependent hydrolases"/>
    <property type="match status" value="1"/>
</dbReference>
<sequence length="505" mass="54517">MSQDRRYQVVRNALVLRPGQLQAEPLDILVEGDTIRDVGPRGLAAPEEAAVVDGARRLVHPGLVNAHTHGHGALAKAMGDRWSLELLLAAGPWISGNRSLEDKYLSASLNAAEMVLKGTTACYDLFFEVPAPSLDGMAAVARAYGDVGMRATIAPMVADMSLYQAIPGLYEALPEALQREVDKMRMQPYEATLRDVEAFMKGQRFDGDRLKLALAPTIPLHCSDGFLGACRDCARQFGLGLHSHVAESKVQALSGLKRYKRTLTAHLDELGLLGPHFTVAHGVWLDEDDMRRLAGHGASVAHNPGSNMRLGSGIADMRAMLKAGVNVAIGTDGSNSGDNQNMYEAVRLASFASKVRGPDYTEWVTTPEALHAATEGGARALGFQGLIGRIEAGYKADLVFVDLDHINWLPHNRTVNQIVHVEDGTAVHSVMIGGRFVVEDRKLLTVDIRALAGKAEAARERLAAANEPMRVLAEKLQDAVGSFCVGLARQPYHIDRYGSRTGEGA</sequence>
<dbReference type="PANTHER" id="PTHR43794:SF11">
    <property type="entry name" value="AMIDOHYDROLASE-RELATED DOMAIN-CONTAINING PROTEIN"/>
    <property type="match status" value="1"/>
</dbReference>
<feature type="domain" description="Amidohydrolase-related" evidence="3">
    <location>
        <begin position="59"/>
        <end position="437"/>
    </location>
</feature>
<dbReference type="InterPro" id="IPR006680">
    <property type="entry name" value="Amidohydro-rel"/>
</dbReference>
<proteinExistence type="inferred from homology"/>
<dbReference type="KEGG" id="pstg:E8M01_26470"/>
<comment type="similarity">
    <text evidence="1">Belongs to the metallo-dependent hydrolases superfamily. ATZ/TRZ family.</text>
</comment>
<dbReference type="RefSeq" id="WP_136962889.1">
    <property type="nucleotide sequence ID" value="NZ_CP039690.1"/>
</dbReference>
<protein>
    <submittedName>
        <fullName evidence="4">Amidohydrolase</fullName>
    </submittedName>
</protein>
<name>A0A4D7BBH8_9HYPH</name>
<dbReference type="SUPFAM" id="SSF51556">
    <property type="entry name" value="Metallo-dependent hydrolases"/>
    <property type="match status" value="1"/>
</dbReference>
<dbReference type="Gene3D" id="2.30.40.10">
    <property type="entry name" value="Urease, subunit C, domain 1"/>
    <property type="match status" value="1"/>
</dbReference>
<evidence type="ECO:0000313" key="4">
    <source>
        <dbReference type="EMBL" id="QCI67458.1"/>
    </source>
</evidence>
<dbReference type="InterPro" id="IPR050287">
    <property type="entry name" value="MTA/SAH_deaminase"/>
</dbReference>
<organism evidence="4 5">
    <name type="scientific">Phreatobacter stygius</name>
    <dbReference type="NCBI Taxonomy" id="1940610"/>
    <lineage>
        <taxon>Bacteria</taxon>
        <taxon>Pseudomonadati</taxon>
        <taxon>Pseudomonadota</taxon>
        <taxon>Alphaproteobacteria</taxon>
        <taxon>Hyphomicrobiales</taxon>
        <taxon>Phreatobacteraceae</taxon>
        <taxon>Phreatobacter</taxon>
    </lineage>
</organism>
<evidence type="ECO:0000313" key="5">
    <source>
        <dbReference type="Proteomes" id="UP000298781"/>
    </source>
</evidence>